<reference evidence="12 13" key="1">
    <citation type="journal article" date="2024" name="Proc. Natl. Acad. Sci. U.S.A.">
        <title>The genetic regulatory architecture and epigenomic basis for age-related changes in rattlesnake venom.</title>
        <authorList>
            <person name="Hogan M.P."/>
            <person name="Holding M.L."/>
            <person name="Nystrom G.S."/>
            <person name="Colston T.J."/>
            <person name="Bartlett D.A."/>
            <person name="Mason A.J."/>
            <person name="Ellsworth S.A."/>
            <person name="Rautsaw R.M."/>
            <person name="Lawrence K.C."/>
            <person name="Strickland J.L."/>
            <person name="He B."/>
            <person name="Fraser P."/>
            <person name="Margres M.J."/>
            <person name="Gilbert D.M."/>
            <person name="Gibbs H.L."/>
            <person name="Parkinson C.L."/>
            <person name="Rokyta D.R."/>
        </authorList>
    </citation>
    <scope>NUCLEOTIDE SEQUENCE [LARGE SCALE GENOMIC DNA]</scope>
    <source>
        <strain evidence="12">DRR0105</strain>
    </source>
</reference>
<dbReference type="Pfam" id="PF07534">
    <property type="entry name" value="TLD"/>
    <property type="match status" value="1"/>
</dbReference>
<dbReference type="EMBL" id="JAOTOJ010000015">
    <property type="protein sequence ID" value="KAK9392674.1"/>
    <property type="molecule type" value="Genomic_DNA"/>
</dbReference>
<comment type="caution">
    <text evidence="12">The sequence shown here is derived from an EMBL/GenBank/DDBJ whole genome shotgun (WGS) entry which is preliminary data.</text>
</comment>
<organism evidence="12 13">
    <name type="scientific">Crotalus adamanteus</name>
    <name type="common">Eastern diamondback rattlesnake</name>
    <dbReference type="NCBI Taxonomy" id="8729"/>
    <lineage>
        <taxon>Eukaryota</taxon>
        <taxon>Metazoa</taxon>
        <taxon>Chordata</taxon>
        <taxon>Craniata</taxon>
        <taxon>Vertebrata</taxon>
        <taxon>Euteleostomi</taxon>
        <taxon>Lepidosauria</taxon>
        <taxon>Squamata</taxon>
        <taxon>Bifurcata</taxon>
        <taxon>Unidentata</taxon>
        <taxon>Episquamata</taxon>
        <taxon>Toxicofera</taxon>
        <taxon>Serpentes</taxon>
        <taxon>Colubroidea</taxon>
        <taxon>Viperidae</taxon>
        <taxon>Crotalinae</taxon>
        <taxon>Crotalus</taxon>
    </lineage>
</organism>
<accession>A0AAW1AS78</accession>
<evidence type="ECO:0000256" key="2">
    <source>
        <dbReference type="ARBA" id="ARBA00004371"/>
    </source>
</evidence>
<name>A0AAW1AS78_CROAD</name>
<evidence type="ECO:0000256" key="10">
    <source>
        <dbReference type="SAM" id="MobiDB-lite"/>
    </source>
</evidence>
<keyword evidence="6" id="KW-0458">Lysosome</keyword>
<dbReference type="PANTHER" id="PTHR23354:SF131">
    <property type="entry name" value="MTOR-ASSOCIATED PROTEIN MEAK7"/>
    <property type="match status" value="1"/>
</dbReference>
<protein>
    <recommendedName>
        <fullName evidence="7">MTOR-associated protein MEAK7</fullName>
    </recommendedName>
    <alternativeName>
        <fullName evidence="9">TBC/LysM-associated domain-containing protein 1</fullName>
    </alternativeName>
    <alternativeName>
        <fullName evidence="8">TLD domain-containing protein 1</fullName>
    </alternativeName>
</protein>
<evidence type="ECO:0000313" key="13">
    <source>
        <dbReference type="Proteomes" id="UP001474421"/>
    </source>
</evidence>
<keyword evidence="4" id="KW-0963">Cytoplasm</keyword>
<evidence type="ECO:0000259" key="11">
    <source>
        <dbReference type="PROSITE" id="PS51886"/>
    </source>
</evidence>
<dbReference type="SMART" id="SM00584">
    <property type="entry name" value="TLDc"/>
    <property type="match status" value="1"/>
</dbReference>
<dbReference type="PROSITE" id="PS51886">
    <property type="entry name" value="TLDC"/>
    <property type="match status" value="1"/>
</dbReference>
<keyword evidence="5" id="KW-0472">Membrane</keyword>
<dbReference type="GO" id="GO:0016020">
    <property type="term" value="C:membrane"/>
    <property type="evidence" value="ECO:0007669"/>
    <property type="project" value="UniProtKB-SubCell"/>
</dbReference>
<evidence type="ECO:0000256" key="1">
    <source>
        <dbReference type="ARBA" id="ARBA00004370"/>
    </source>
</evidence>
<dbReference type="GO" id="GO:0005634">
    <property type="term" value="C:nucleus"/>
    <property type="evidence" value="ECO:0007669"/>
    <property type="project" value="TreeGrafter"/>
</dbReference>
<dbReference type="AlphaFoldDB" id="A0AAW1AS78"/>
<comment type="subcellular location">
    <subcellularLocation>
        <location evidence="3">Cytoplasm</location>
    </subcellularLocation>
    <subcellularLocation>
        <location evidence="2">Lysosome</location>
    </subcellularLocation>
    <subcellularLocation>
        <location evidence="1">Membrane</location>
    </subcellularLocation>
</comment>
<feature type="domain" description="TLDc" evidence="11">
    <location>
        <begin position="258"/>
        <end position="426"/>
    </location>
</feature>
<dbReference type="Proteomes" id="UP001474421">
    <property type="component" value="Unassembled WGS sequence"/>
</dbReference>
<keyword evidence="13" id="KW-1185">Reference proteome</keyword>
<proteinExistence type="predicted"/>
<evidence type="ECO:0000256" key="8">
    <source>
        <dbReference type="ARBA" id="ARBA00041780"/>
    </source>
</evidence>
<evidence type="ECO:0000256" key="3">
    <source>
        <dbReference type="ARBA" id="ARBA00004496"/>
    </source>
</evidence>
<evidence type="ECO:0000256" key="4">
    <source>
        <dbReference type="ARBA" id="ARBA00022490"/>
    </source>
</evidence>
<evidence type="ECO:0000256" key="9">
    <source>
        <dbReference type="ARBA" id="ARBA00042134"/>
    </source>
</evidence>
<dbReference type="PANTHER" id="PTHR23354">
    <property type="entry name" value="NUCLEOLAR PROTEIN 7/ESTROGEN RECEPTOR COACTIVATOR-RELATED"/>
    <property type="match status" value="1"/>
</dbReference>
<evidence type="ECO:0000313" key="12">
    <source>
        <dbReference type="EMBL" id="KAK9392674.1"/>
    </source>
</evidence>
<dbReference type="GO" id="GO:0006979">
    <property type="term" value="P:response to oxidative stress"/>
    <property type="evidence" value="ECO:0007669"/>
    <property type="project" value="TreeGrafter"/>
</dbReference>
<evidence type="ECO:0000256" key="7">
    <source>
        <dbReference type="ARBA" id="ARBA00039594"/>
    </source>
</evidence>
<dbReference type="InterPro" id="IPR006571">
    <property type="entry name" value="TLDc_dom"/>
</dbReference>
<sequence>MGNVESNSSYQKHLSRFLSDEVADIDGVFSALSGAEEAVVVKMGKKAQTRVSLEALKAYVKDSLPPSMVTRLYSGMRSIQETHQKHPGDPEPSTGLAKEQFVVFTSTLFKGNAQEKCGIVLKMVSDAQKTVKGSQILEFAGDLISSVVHVLNYRKLLKGWKPKKLNNSVASVKALATQLVSELRSAEGKKMDGASALDATCDQKSIEDWLFRIPQISTFLKVVLQQGLLLLQPLSDEASEILHLLPECRGLQGTALVSLLDVPSIIYLNAHLPSELRDRWQLLFASRVHGESFTQLCGHIVNKGPCLLVLKDTDDYIFGGFASCSWEVKPQFQGNNTCFLFSISPSLAVFTYSGYNNHYMYLNHGQQTMPNGLGMGGQHEYFGLWVDSNYGQGHSKAKPRCTTYNSPQLSAKENFLLDSMEVWAVGDFPEAKNGKGEKSILDSDPEAQALLEMMGKSRQSDGFREPPEDEEGDN</sequence>
<evidence type="ECO:0000256" key="6">
    <source>
        <dbReference type="ARBA" id="ARBA00023228"/>
    </source>
</evidence>
<dbReference type="GO" id="GO:0031929">
    <property type="term" value="P:TOR signaling"/>
    <property type="evidence" value="ECO:0007669"/>
    <property type="project" value="TreeGrafter"/>
</dbReference>
<feature type="region of interest" description="Disordered" evidence="10">
    <location>
        <begin position="452"/>
        <end position="474"/>
    </location>
</feature>
<dbReference type="GO" id="GO:0005764">
    <property type="term" value="C:lysosome"/>
    <property type="evidence" value="ECO:0007669"/>
    <property type="project" value="UniProtKB-SubCell"/>
</dbReference>
<gene>
    <name evidence="12" type="ORF">NXF25_016763</name>
</gene>
<evidence type="ECO:0000256" key="5">
    <source>
        <dbReference type="ARBA" id="ARBA00023136"/>
    </source>
</evidence>